<evidence type="ECO:0000256" key="12">
    <source>
        <dbReference type="PROSITE-ProRule" id="PRU00740"/>
    </source>
</evidence>
<keyword evidence="9 12" id="KW-1015">Disulfide bond</keyword>
<gene>
    <name evidence="18" type="primary">LAMP2</name>
</gene>
<keyword evidence="4 12" id="KW-0812">Transmembrane</keyword>
<dbReference type="InterPro" id="IPR048528">
    <property type="entry name" value="Lamp2-like_luminal"/>
</dbReference>
<evidence type="ECO:0000256" key="1">
    <source>
        <dbReference type="ARBA" id="ARBA00004251"/>
    </source>
</evidence>
<feature type="disulfide bond" evidence="12">
    <location>
        <begin position="326"/>
        <end position="363"/>
    </location>
</feature>
<dbReference type="PANTHER" id="PTHR11506">
    <property type="entry name" value="LYSOSOME-ASSOCIATED MEMBRANE GLYCOPROTEIN"/>
    <property type="match status" value="1"/>
</dbReference>
<dbReference type="PRINTS" id="PR00336">
    <property type="entry name" value="LYSASSOCTDMP"/>
</dbReference>
<dbReference type="AlphaFoldDB" id="A0A8C5WCQ8"/>
<evidence type="ECO:0000256" key="11">
    <source>
        <dbReference type="ARBA" id="ARBA00023228"/>
    </source>
</evidence>
<dbReference type="GO" id="GO:0031902">
    <property type="term" value="C:late endosome membrane"/>
    <property type="evidence" value="ECO:0007669"/>
    <property type="project" value="TreeGrafter"/>
</dbReference>
<dbReference type="PROSITE" id="PS51407">
    <property type="entry name" value="LAMP_3"/>
    <property type="match status" value="1"/>
</dbReference>
<evidence type="ECO:0000256" key="9">
    <source>
        <dbReference type="ARBA" id="ARBA00023157"/>
    </source>
</evidence>
<keyword evidence="8 12" id="KW-0472">Membrane</keyword>
<evidence type="ECO:0000259" key="17">
    <source>
        <dbReference type="Pfam" id="PF21222"/>
    </source>
</evidence>
<accession>A0A8C5WCQ8</accession>
<feature type="domain" description="Lysosome-associated membrane glycoprotein 2-like transmembrane" evidence="17">
    <location>
        <begin position="372"/>
        <end position="403"/>
    </location>
</feature>
<evidence type="ECO:0000313" key="19">
    <source>
        <dbReference type="Proteomes" id="UP000694569"/>
    </source>
</evidence>
<keyword evidence="5 15" id="KW-0732">Signal</keyword>
<feature type="domain" description="Lysosome-associated membrane glycoprotein 2-like luminal" evidence="16">
    <location>
        <begin position="29"/>
        <end position="172"/>
    </location>
</feature>
<evidence type="ECO:0000256" key="14">
    <source>
        <dbReference type="SAM" id="Phobius"/>
    </source>
</evidence>
<proteinExistence type="inferred from homology"/>
<dbReference type="Ensembl" id="ENSLLET00000029599.1">
    <property type="protein sequence ID" value="ENSLLEP00000028489.1"/>
    <property type="gene ID" value="ENSLLEG00000018114.1"/>
</dbReference>
<evidence type="ECO:0000313" key="18">
    <source>
        <dbReference type="Ensembl" id="ENSLLEP00000028489.1"/>
    </source>
</evidence>
<evidence type="ECO:0000256" key="2">
    <source>
        <dbReference type="ARBA" id="ARBA00004530"/>
    </source>
</evidence>
<comment type="subcellular location">
    <subcellularLocation>
        <location evidence="1">Cell membrane</location>
        <topology evidence="1">Single-pass type I membrane protein</topology>
    </subcellularLocation>
    <subcellularLocation>
        <location evidence="2">Endosome membrane</location>
        <topology evidence="2">Single-pass type I membrane protein</topology>
    </subcellularLocation>
    <subcellularLocation>
        <location evidence="12">Lysosome membrane</location>
        <topology evidence="12">Single-pass type I membrane protein</topology>
    </subcellularLocation>
</comment>
<evidence type="ECO:0000256" key="4">
    <source>
        <dbReference type="ARBA" id="ARBA00022692"/>
    </source>
</evidence>
<reference evidence="18" key="2">
    <citation type="submission" date="2025-09" db="UniProtKB">
        <authorList>
            <consortium name="Ensembl"/>
        </authorList>
    </citation>
    <scope>IDENTIFICATION</scope>
</reference>
<evidence type="ECO:0000259" key="16">
    <source>
        <dbReference type="Pfam" id="PF01299"/>
    </source>
</evidence>
<dbReference type="OrthoDB" id="6232933at2759"/>
<name>A0A8C5WCQ8_9ANUR</name>
<dbReference type="GeneTree" id="ENSGT00950000182899"/>
<keyword evidence="3" id="KW-1003">Cell membrane</keyword>
<organism evidence="18 19">
    <name type="scientific">Leptobrachium leishanense</name>
    <name type="common">Leishan spiny toad</name>
    <dbReference type="NCBI Taxonomy" id="445787"/>
    <lineage>
        <taxon>Eukaryota</taxon>
        <taxon>Metazoa</taxon>
        <taxon>Chordata</taxon>
        <taxon>Craniata</taxon>
        <taxon>Vertebrata</taxon>
        <taxon>Euteleostomi</taxon>
        <taxon>Amphibia</taxon>
        <taxon>Batrachia</taxon>
        <taxon>Anura</taxon>
        <taxon>Pelobatoidea</taxon>
        <taxon>Megophryidae</taxon>
        <taxon>Leptobrachium</taxon>
    </lineage>
</organism>
<protein>
    <submittedName>
        <fullName evidence="18">Lysosomal associated membrane protein 2</fullName>
    </submittedName>
</protein>
<sequence>MERCVSVRGLCLALLLGLGFMQSEAFEVEIKNSSDHTCIHASLMVNFTVTYEITNSSKNASFSAPDTVTTNGSSCGNDSSPPLLWVNFGNGHSWSLNFTKTNITYRGDVLTFTYNLSDTTYFKDALKGGLVSSTTKFLDPVPLNSTFRCVSDETLISENVTQLIWNVTLQAFIQDDTFGQEFVCDADKPATTTQVTPNVTTPTPTPKPVDKPSIGNYSASNSTGKCLLASMGLQVNVSLTVEGKNVSILFNINPDTTNSSGRCGNETATLSINDTKIRMDFDFEMKKNNFHLDKLAITLDTDSGRLYRIIQNLTLWEASLESSYLCRKEQTISVSEDLQVNTFDVRVQPFGVHNETYGTAYECSLDDDSLLIPIIVGAALACLIFFIVITYLIGRRKNYVGYQTL</sequence>
<evidence type="ECO:0000256" key="15">
    <source>
        <dbReference type="SAM" id="SignalP"/>
    </source>
</evidence>
<evidence type="ECO:0000256" key="8">
    <source>
        <dbReference type="ARBA" id="ARBA00023136"/>
    </source>
</evidence>
<comment type="similarity">
    <text evidence="12">Belongs to the LAMP family.</text>
</comment>
<dbReference type="Pfam" id="PF01299">
    <property type="entry name" value="Lamp2-like_luminal"/>
    <property type="match status" value="2"/>
</dbReference>
<evidence type="ECO:0000256" key="3">
    <source>
        <dbReference type="ARBA" id="ARBA00022475"/>
    </source>
</evidence>
<reference evidence="18" key="1">
    <citation type="submission" date="2025-08" db="UniProtKB">
        <authorList>
            <consortium name="Ensembl"/>
        </authorList>
    </citation>
    <scope>IDENTIFICATION</scope>
</reference>
<feature type="region of interest" description="Disordered" evidence="13">
    <location>
        <begin position="194"/>
        <end position="213"/>
    </location>
</feature>
<evidence type="ECO:0000256" key="10">
    <source>
        <dbReference type="ARBA" id="ARBA00023180"/>
    </source>
</evidence>
<feature type="signal peptide" evidence="15">
    <location>
        <begin position="1"/>
        <end position="25"/>
    </location>
</feature>
<dbReference type="Pfam" id="PF21222">
    <property type="entry name" value="Lamp2_2nd"/>
    <property type="match status" value="1"/>
</dbReference>
<keyword evidence="6" id="KW-0967">Endosome</keyword>
<comment type="caution">
    <text evidence="12">Lacks conserved residue(s) required for the propagation of feature annotation.</text>
</comment>
<evidence type="ECO:0000256" key="13">
    <source>
        <dbReference type="SAM" id="MobiDB-lite"/>
    </source>
</evidence>
<feature type="transmembrane region" description="Helical" evidence="14">
    <location>
        <begin position="370"/>
        <end position="393"/>
    </location>
</feature>
<dbReference type="InterPro" id="IPR048524">
    <property type="entry name" value="Lamp2-like_TM"/>
</dbReference>
<evidence type="ECO:0000256" key="6">
    <source>
        <dbReference type="ARBA" id="ARBA00022753"/>
    </source>
</evidence>
<dbReference type="InterPro" id="IPR002000">
    <property type="entry name" value="Lysosome-assoc_membr_glycop"/>
</dbReference>
<keyword evidence="11 12" id="KW-0458">Lysosome</keyword>
<keyword evidence="10" id="KW-0325">Glycoprotein</keyword>
<feature type="domain" description="Lysosome-associated membrane glycoprotein 2-like luminal" evidence="16">
    <location>
        <begin position="212"/>
        <end position="352"/>
    </location>
</feature>
<dbReference type="GO" id="GO:0005886">
    <property type="term" value="C:plasma membrane"/>
    <property type="evidence" value="ECO:0007669"/>
    <property type="project" value="UniProtKB-SubCell"/>
</dbReference>
<dbReference type="GO" id="GO:0005765">
    <property type="term" value="C:lysosomal membrane"/>
    <property type="evidence" value="ECO:0007669"/>
    <property type="project" value="UniProtKB-SubCell"/>
</dbReference>
<dbReference type="FunFam" id="2.40.160.110:FF:000001">
    <property type="entry name" value="lysosome-associated membrane glycoprotein 2 isoform X2"/>
    <property type="match status" value="1"/>
</dbReference>
<dbReference type="Proteomes" id="UP000694569">
    <property type="component" value="Unplaced"/>
</dbReference>
<evidence type="ECO:0000256" key="5">
    <source>
        <dbReference type="ARBA" id="ARBA00022729"/>
    </source>
</evidence>
<dbReference type="GO" id="GO:0072594">
    <property type="term" value="P:establishment of protein localization to organelle"/>
    <property type="evidence" value="ECO:0007669"/>
    <property type="project" value="TreeGrafter"/>
</dbReference>
<keyword evidence="7 14" id="KW-1133">Transmembrane helix</keyword>
<feature type="chain" id="PRO_5034230042" evidence="15">
    <location>
        <begin position="26"/>
        <end position="405"/>
    </location>
</feature>
<evidence type="ECO:0000256" key="7">
    <source>
        <dbReference type="ARBA" id="ARBA00022989"/>
    </source>
</evidence>
<dbReference type="PANTHER" id="PTHR11506:SF6">
    <property type="entry name" value="LYSOSOME-ASSOCIATED MEMBRANE GLYCOPROTEIN 2"/>
    <property type="match status" value="1"/>
</dbReference>
<dbReference type="Gene3D" id="2.40.160.110">
    <property type="match status" value="2"/>
</dbReference>
<keyword evidence="19" id="KW-1185">Reference proteome</keyword>